<dbReference type="PRINTS" id="PR00368">
    <property type="entry name" value="FADPNR"/>
</dbReference>
<evidence type="ECO:0000256" key="5">
    <source>
        <dbReference type="ARBA" id="ARBA00023027"/>
    </source>
</evidence>
<keyword evidence="5" id="KW-0520">NAD</keyword>
<evidence type="ECO:0000256" key="3">
    <source>
        <dbReference type="ARBA" id="ARBA00022827"/>
    </source>
</evidence>
<gene>
    <name evidence="8" type="primary">ndh</name>
    <name evidence="8" type="ORF">GCM10025876_11420</name>
</gene>
<feature type="domain" description="FAD/NAD(P)-binding" evidence="7">
    <location>
        <begin position="5"/>
        <end position="242"/>
    </location>
</feature>
<feature type="region of interest" description="Disordered" evidence="6">
    <location>
        <begin position="257"/>
        <end position="347"/>
    </location>
</feature>
<dbReference type="EMBL" id="BSUN01000001">
    <property type="protein sequence ID" value="GMA34938.1"/>
    <property type="molecule type" value="Genomic_DNA"/>
</dbReference>
<evidence type="ECO:0000256" key="2">
    <source>
        <dbReference type="ARBA" id="ARBA00022630"/>
    </source>
</evidence>
<evidence type="ECO:0000256" key="4">
    <source>
        <dbReference type="ARBA" id="ARBA00023002"/>
    </source>
</evidence>
<dbReference type="Proteomes" id="UP001157125">
    <property type="component" value="Unassembled WGS sequence"/>
</dbReference>
<organism evidence="8 9">
    <name type="scientific">Demequina litorisediminis</name>
    <dbReference type="NCBI Taxonomy" id="1849022"/>
    <lineage>
        <taxon>Bacteria</taxon>
        <taxon>Bacillati</taxon>
        <taxon>Actinomycetota</taxon>
        <taxon>Actinomycetes</taxon>
        <taxon>Micrococcales</taxon>
        <taxon>Demequinaceae</taxon>
        <taxon>Demequina</taxon>
    </lineage>
</organism>
<comment type="caution">
    <text evidence="8">The sequence shown here is derived from an EMBL/GenBank/DDBJ whole genome shotgun (WGS) entry which is preliminary data.</text>
</comment>
<dbReference type="InterPro" id="IPR036188">
    <property type="entry name" value="FAD/NAD-bd_sf"/>
</dbReference>
<dbReference type="Pfam" id="PF07992">
    <property type="entry name" value="Pyr_redox_2"/>
    <property type="match status" value="1"/>
</dbReference>
<protein>
    <submittedName>
        <fullName evidence="8">NADH dehydrogenase</fullName>
    </submittedName>
</protein>
<dbReference type="InterPro" id="IPR045024">
    <property type="entry name" value="NDH-2"/>
</dbReference>
<feature type="compositionally biased region" description="Basic residues" evidence="6">
    <location>
        <begin position="295"/>
        <end position="309"/>
    </location>
</feature>
<sequence length="437" mass="47796">MTATRVLILGGGYVGLYTALTLRKKAGNHVDITLVDRRPYMTYQPFLPEAAAGSIEPRHVVVPLRRELKGVRIVQGKVTEISHAERRARVETDFGDTQDLEYDEVVIALGAIPRTLPIPGLKEIGVGFKWVEEAIGLRNTILGRIARAASTSDPHLRRRLLTFVFVGGGFAGIEAFAETEDMARAALRHYPELQPADLRFVMVEAATRILPEMGEEMGGYTLEVLRKRGMEIYLATRLESCEEGRIKALRWPGVRCRHRGVDGGREAQPGDRRVRSAHGPPRTRQHPAHPAGGNRGRRGGRRCLGRRRQRADSRPREGRGRLVCPVRAARRPPGTAAGREHGRQLAGRPVREYKHAHLGTVASLGLNKGVAQIMGVKAARLARVVHAPDLSHGSDPVLQPQGTGGGRLDHSAVLPSRPGVDGQAPRAAPRLQGSGRQ</sequence>
<dbReference type="Gene3D" id="3.50.50.100">
    <property type="match status" value="1"/>
</dbReference>
<dbReference type="InterPro" id="IPR023753">
    <property type="entry name" value="FAD/NAD-binding_dom"/>
</dbReference>
<reference evidence="9" key="1">
    <citation type="journal article" date="2019" name="Int. J. Syst. Evol. Microbiol.">
        <title>The Global Catalogue of Microorganisms (GCM) 10K type strain sequencing project: providing services to taxonomists for standard genome sequencing and annotation.</title>
        <authorList>
            <consortium name="The Broad Institute Genomics Platform"/>
            <consortium name="The Broad Institute Genome Sequencing Center for Infectious Disease"/>
            <person name="Wu L."/>
            <person name="Ma J."/>
        </authorList>
    </citation>
    <scope>NUCLEOTIDE SEQUENCE [LARGE SCALE GENOMIC DNA]</scope>
    <source>
        <strain evidence="9">NBRC 112299</strain>
    </source>
</reference>
<feature type="region of interest" description="Disordered" evidence="6">
    <location>
        <begin position="389"/>
        <end position="437"/>
    </location>
</feature>
<keyword evidence="4" id="KW-0560">Oxidoreductase</keyword>
<proteinExistence type="inferred from homology"/>
<keyword evidence="3" id="KW-0274">FAD</keyword>
<keyword evidence="9" id="KW-1185">Reference proteome</keyword>
<dbReference type="PANTHER" id="PTHR43706">
    <property type="entry name" value="NADH DEHYDROGENASE"/>
    <property type="match status" value="1"/>
</dbReference>
<dbReference type="PANTHER" id="PTHR43706:SF45">
    <property type="entry name" value="NADH DEHYDROGENASE-LIKE PROTEIN RV1812C"/>
    <property type="match status" value="1"/>
</dbReference>
<evidence type="ECO:0000313" key="8">
    <source>
        <dbReference type="EMBL" id="GMA34938.1"/>
    </source>
</evidence>
<evidence type="ECO:0000256" key="6">
    <source>
        <dbReference type="SAM" id="MobiDB-lite"/>
    </source>
</evidence>
<keyword evidence="2" id="KW-0285">Flavoprotein</keyword>
<name>A0ABQ6IDW0_9MICO</name>
<evidence type="ECO:0000259" key="7">
    <source>
        <dbReference type="Pfam" id="PF07992"/>
    </source>
</evidence>
<evidence type="ECO:0000313" key="9">
    <source>
        <dbReference type="Proteomes" id="UP001157125"/>
    </source>
</evidence>
<dbReference type="SUPFAM" id="SSF51905">
    <property type="entry name" value="FAD/NAD(P)-binding domain"/>
    <property type="match status" value="1"/>
</dbReference>
<evidence type="ECO:0000256" key="1">
    <source>
        <dbReference type="ARBA" id="ARBA00005272"/>
    </source>
</evidence>
<accession>A0ABQ6IDW0</accession>
<feature type="compositionally biased region" description="Basic and acidic residues" evidence="6">
    <location>
        <begin position="338"/>
        <end position="347"/>
    </location>
</feature>
<feature type="compositionally biased region" description="Basic and acidic residues" evidence="6">
    <location>
        <begin position="259"/>
        <end position="274"/>
    </location>
</feature>
<feature type="compositionally biased region" description="Basic and acidic residues" evidence="6">
    <location>
        <begin position="310"/>
        <end position="320"/>
    </location>
</feature>
<comment type="similarity">
    <text evidence="1">Belongs to the NADH dehydrogenase family.</text>
</comment>